<feature type="domain" description="DUF8035" evidence="3">
    <location>
        <begin position="136"/>
        <end position="190"/>
    </location>
</feature>
<feature type="region of interest" description="Disordered" evidence="2">
    <location>
        <begin position="224"/>
        <end position="246"/>
    </location>
</feature>
<comment type="caution">
    <text evidence="4">The sequence shown here is derived from an EMBL/GenBank/DDBJ whole genome shotgun (WGS) entry which is preliminary data.</text>
</comment>
<evidence type="ECO:0000256" key="1">
    <source>
        <dbReference type="SAM" id="Coils"/>
    </source>
</evidence>
<dbReference type="EMBL" id="LCWF01000023">
    <property type="protein sequence ID" value="KKY27590.1"/>
    <property type="molecule type" value="Genomic_DNA"/>
</dbReference>
<dbReference type="InterPro" id="IPR058348">
    <property type="entry name" value="DUF8035"/>
</dbReference>
<evidence type="ECO:0000259" key="3">
    <source>
        <dbReference type="Pfam" id="PF26118"/>
    </source>
</evidence>
<name>A0A0G2HGK2_PHACM</name>
<accession>A0A0G2HGK2</accession>
<protein>
    <submittedName>
        <fullName evidence="4">Putative myosin heavy</fullName>
    </submittedName>
</protein>
<dbReference type="Pfam" id="PF26118">
    <property type="entry name" value="DUF8035"/>
    <property type="match status" value="1"/>
</dbReference>
<keyword evidence="5" id="KW-1185">Reference proteome</keyword>
<proteinExistence type="predicted"/>
<reference evidence="4 5" key="1">
    <citation type="submission" date="2015-05" db="EMBL/GenBank/DDBJ databases">
        <title>Distinctive expansion of gene families associated with plant cell wall degradation and secondary metabolism in the genomes of grapevine trunk pathogens.</title>
        <authorList>
            <person name="Lawrence D.P."/>
            <person name="Travadon R."/>
            <person name="Rolshausen P.E."/>
            <person name="Baumgartner K."/>
        </authorList>
    </citation>
    <scope>NUCLEOTIDE SEQUENCE [LARGE SCALE GENOMIC DNA]</scope>
    <source>
        <strain evidence="4">UCRPC4</strain>
    </source>
</reference>
<evidence type="ECO:0000313" key="5">
    <source>
        <dbReference type="Proteomes" id="UP000053317"/>
    </source>
</evidence>
<reference evidence="4 5" key="2">
    <citation type="submission" date="2015-05" db="EMBL/GenBank/DDBJ databases">
        <authorList>
            <person name="Morales-Cruz A."/>
            <person name="Amrine K.C."/>
            <person name="Cantu D."/>
        </authorList>
    </citation>
    <scope>NUCLEOTIDE SEQUENCE [LARGE SCALE GENOMIC DNA]</scope>
    <source>
        <strain evidence="4">UCRPC4</strain>
    </source>
</reference>
<keyword evidence="1" id="KW-0175">Coiled coil</keyword>
<sequence length="257" mass="30949">MSAIGHVNIVEVDRAPKRKKLERLEEIEREEHEEHMRRELKRKLRLERLEAEAKAREEEEDEKERRKQYIADWKREEAEKKEKEKKKKEQEDREFEQKVKEKFLKAGYSVDHIEAILKEKREKKQEESLAVDVSRPTWIKVHRKYLHPETLEAYGLPWDFYEKDTNYVVIKKYISQSLQDELFEHTRTMKSKKLILAPEAPTGLIEKDTVTTLKVADSTHRDKDKMYLVRNKSQTRSKSRNRSGSAVDVKRRSWIFT</sequence>
<dbReference type="OrthoDB" id="6133115at2759"/>
<evidence type="ECO:0000256" key="2">
    <source>
        <dbReference type="SAM" id="MobiDB-lite"/>
    </source>
</evidence>
<dbReference type="Proteomes" id="UP000053317">
    <property type="component" value="Unassembled WGS sequence"/>
</dbReference>
<organism evidence="4 5">
    <name type="scientific">Phaeomoniella chlamydospora</name>
    <name type="common">Phaeoacremonium chlamydosporum</name>
    <dbReference type="NCBI Taxonomy" id="158046"/>
    <lineage>
        <taxon>Eukaryota</taxon>
        <taxon>Fungi</taxon>
        <taxon>Dikarya</taxon>
        <taxon>Ascomycota</taxon>
        <taxon>Pezizomycotina</taxon>
        <taxon>Eurotiomycetes</taxon>
        <taxon>Chaetothyriomycetidae</taxon>
        <taxon>Phaeomoniellales</taxon>
        <taxon>Phaeomoniellaceae</taxon>
        <taxon>Phaeomoniella</taxon>
    </lineage>
</organism>
<feature type="coiled-coil region" evidence="1">
    <location>
        <begin position="18"/>
        <end position="101"/>
    </location>
</feature>
<gene>
    <name evidence="4" type="ORF">UCRPC4_g01032</name>
</gene>
<evidence type="ECO:0000313" key="4">
    <source>
        <dbReference type="EMBL" id="KKY27590.1"/>
    </source>
</evidence>
<dbReference type="AlphaFoldDB" id="A0A0G2HGK2"/>